<dbReference type="AlphaFoldDB" id="A0A0F5JCJ9"/>
<dbReference type="Proteomes" id="UP000033035">
    <property type="component" value="Unassembled WGS sequence"/>
</dbReference>
<protein>
    <submittedName>
        <fullName evidence="1">Uncharacterized protein</fullName>
    </submittedName>
</protein>
<keyword evidence="2" id="KW-1185">Reference proteome</keyword>
<dbReference type="EMBL" id="AQHW01000015">
    <property type="protein sequence ID" value="KKB55463.1"/>
    <property type="molecule type" value="Genomic_DNA"/>
</dbReference>
<accession>A0A0F5JCJ9</accession>
<proteinExistence type="predicted"/>
<reference evidence="1 2" key="1">
    <citation type="submission" date="2013-04" db="EMBL/GenBank/DDBJ databases">
        <title>The Genome Sequence of Parabacteroides gordonii DSM 23371.</title>
        <authorList>
            <consortium name="The Broad Institute Genomics Platform"/>
            <person name="Earl A."/>
            <person name="Ward D."/>
            <person name="Feldgarden M."/>
            <person name="Gevers D."/>
            <person name="Martens E."/>
            <person name="Sakamoto M."/>
            <person name="Benno Y."/>
            <person name="Suzuki N."/>
            <person name="Matsunaga N."/>
            <person name="Koshihara K."/>
            <person name="Seki M."/>
            <person name="Komiya H."/>
            <person name="Walker B."/>
            <person name="Young S."/>
            <person name="Zeng Q."/>
            <person name="Gargeya S."/>
            <person name="Fitzgerald M."/>
            <person name="Haas B."/>
            <person name="Abouelleil A."/>
            <person name="Allen A.W."/>
            <person name="Alvarado L."/>
            <person name="Arachchi H.M."/>
            <person name="Berlin A.M."/>
            <person name="Chapman S.B."/>
            <person name="Gainer-Dewar J."/>
            <person name="Goldberg J."/>
            <person name="Griggs A."/>
            <person name="Gujja S."/>
            <person name="Hansen M."/>
            <person name="Howarth C."/>
            <person name="Imamovic A."/>
            <person name="Ireland A."/>
            <person name="Larimer J."/>
            <person name="McCowan C."/>
            <person name="Murphy C."/>
            <person name="Pearson M."/>
            <person name="Poon T.W."/>
            <person name="Priest M."/>
            <person name="Roberts A."/>
            <person name="Saif S."/>
            <person name="Shea T."/>
            <person name="Sisk P."/>
            <person name="Sykes S."/>
            <person name="Wortman J."/>
            <person name="Nusbaum C."/>
            <person name="Birren B."/>
        </authorList>
    </citation>
    <scope>NUCLEOTIDE SEQUENCE [LARGE SCALE GENOMIC DNA]</scope>
    <source>
        <strain evidence="1 2">MS-1</strain>
    </source>
</reference>
<dbReference type="HOGENOM" id="CLU_3313950_0_0_10"/>
<sequence>MFIVVLNLHLFDINVAKHLEGSLPTNDLEIIYEYTKAFF</sequence>
<organism evidence="1 2">
    <name type="scientific">Parabacteroides gordonii MS-1 = DSM 23371</name>
    <dbReference type="NCBI Taxonomy" id="1203610"/>
    <lineage>
        <taxon>Bacteria</taxon>
        <taxon>Pseudomonadati</taxon>
        <taxon>Bacteroidota</taxon>
        <taxon>Bacteroidia</taxon>
        <taxon>Bacteroidales</taxon>
        <taxon>Tannerellaceae</taxon>
        <taxon>Parabacteroides</taxon>
    </lineage>
</organism>
<gene>
    <name evidence="1" type="ORF">HMPREF1536_02932</name>
</gene>
<name>A0A0F5JCJ9_9BACT</name>
<evidence type="ECO:0000313" key="2">
    <source>
        <dbReference type="Proteomes" id="UP000033035"/>
    </source>
</evidence>
<comment type="caution">
    <text evidence="1">The sequence shown here is derived from an EMBL/GenBank/DDBJ whole genome shotgun (WGS) entry which is preliminary data.</text>
</comment>
<evidence type="ECO:0000313" key="1">
    <source>
        <dbReference type="EMBL" id="KKB55463.1"/>
    </source>
</evidence>